<dbReference type="PANTHER" id="PTHR16453">
    <property type="entry name" value="WD40 DOMAIN-CONTAINING PROTEIN MIO FAMILY MEMBER"/>
    <property type="match status" value="1"/>
</dbReference>
<organism evidence="3 4">
    <name type="scientific">Physocladia obscura</name>
    <dbReference type="NCBI Taxonomy" id="109957"/>
    <lineage>
        <taxon>Eukaryota</taxon>
        <taxon>Fungi</taxon>
        <taxon>Fungi incertae sedis</taxon>
        <taxon>Chytridiomycota</taxon>
        <taxon>Chytridiomycota incertae sedis</taxon>
        <taxon>Chytridiomycetes</taxon>
        <taxon>Chytridiales</taxon>
        <taxon>Chytriomycetaceae</taxon>
        <taxon>Physocladia</taxon>
    </lineage>
</organism>
<protein>
    <recommendedName>
        <fullName evidence="2">MIOS-like alpha-solenoid domain-containing protein</fullName>
    </recommendedName>
</protein>
<dbReference type="InterPro" id="IPR015943">
    <property type="entry name" value="WD40/YVTN_repeat-like_dom_sf"/>
</dbReference>
<evidence type="ECO:0000259" key="2">
    <source>
        <dbReference type="Pfam" id="PF21719"/>
    </source>
</evidence>
<evidence type="ECO:0000313" key="3">
    <source>
        <dbReference type="EMBL" id="KAJ3133532.1"/>
    </source>
</evidence>
<dbReference type="Proteomes" id="UP001211907">
    <property type="component" value="Unassembled WGS sequence"/>
</dbReference>
<dbReference type="Gene3D" id="2.130.10.10">
    <property type="entry name" value="YVTN repeat-like/Quinoprotein amine dehydrogenase"/>
    <property type="match status" value="1"/>
</dbReference>
<accession>A0AAD5XJK4</accession>
<proteinExistence type="predicted"/>
<dbReference type="SUPFAM" id="SSF50978">
    <property type="entry name" value="WD40 repeat-like"/>
    <property type="match status" value="1"/>
</dbReference>
<feature type="region of interest" description="Disordered" evidence="1">
    <location>
        <begin position="329"/>
        <end position="354"/>
    </location>
</feature>
<comment type="caution">
    <text evidence="3">The sequence shown here is derived from an EMBL/GenBank/DDBJ whole genome shotgun (WGS) entry which is preliminary data.</text>
</comment>
<feature type="compositionally biased region" description="Low complexity" evidence="1">
    <location>
        <begin position="332"/>
        <end position="354"/>
    </location>
</feature>
<dbReference type="InterPro" id="IPR049092">
    <property type="entry name" value="MIOS_a-sol"/>
</dbReference>
<dbReference type="InterPro" id="IPR036322">
    <property type="entry name" value="WD40_repeat_dom_sf"/>
</dbReference>
<dbReference type="EMBL" id="JADGJH010000216">
    <property type="protein sequence ID" value="KAJ3133532.1"/>
    <property type="molecule type" value="Genomic_DNA"/>
</dbReference>
<dbReference type="Pfam" id="PF21720">
    <property type="entry name" value="MIOS_WD40"/>
    <property type="match status" value="1"/>
</dbReference>
<reference evidence="3" key="1">
    <citation type="submission" date="2020-05" db="EMBL/GenBank/DDBJ databases">
        <title>Phylogenomic resolution of chytrid fungi.</title>
        <authorList>
            <person name="Stajich J.E."/>
            <person name="Amses K."/>
            <person name="Simmons R."/>
            <person name="Seto K."/>
            <person name="Myers J."/>
            <person name="Bonds A."/>
            <person name="Quandt C.A."/>
            <person name="Barry K."/>
            <person name="Liu P."/>
            <person name="Grigoriev I."/>
            <person name="Longcore J.E."/>
            <person name="James T.Y."/>
        </authorList>
    </citation>
    <scope>NUCLEOTIDE SEQUENCE</scope>
    <source>
        <strain evidence="3">JEL0513</strain>
    </source>
</reference>
<evidence type="ECO:0000256" key="1">
    <source>
        <dbReference type="SAM" id="MobiDB-lite"/>
    </source>
</evidence>
<dbReference type="AlphaFoldDB" id="A0AAD5XJK4"/>
<feature type="domain" description="MIOS-like alpha-solenoid" evidence="2">
    <location>
        <begin position="502"/>
        <end position="734"/>
    </location>
</feature>
<sequence>MLRFYCSEEQSKGGTTEGFAATATSNGGAGLWRWQLHNTPPVPVSGPLARRTTKPELSLSLVGRFSDAASVRCVTFSDSTNRSGNLRCAFGLATGRVAVTAIGSEYPNIAISNNINTSLNANVNTANSPNILPVVCEFAAPGSSRACLALAHSADSSLLLALYAKVRAEPTLLVYDTSSTSSAPLVQLSVENASSIAWFPNSHKTFLAGVSGKQIKIFDIRDPSTPNSGAAIATRFSNGVCVDSFDDRRFASFGIESSAVSIWDLRKTNDPVLSLDIGPAQSKSQKLFVGSIEWCPIHKDVLFAGAKDGSCAVVWNLYSAHPTLPNIPPFAPSRSSSTNSNSNSETASSPPSRSQLGYSLSVFGDIDIGTLTAVPVLHKEQRITFNNNTNIITSAPASFAYLPATLDLIVCMDPENGKITTQAVNFQPIAKWSAGGPDLTAAFGRSIVTKTFAYSEFENSDSEEEISNIIKQRAIDGYMLDILIRLVPIYFGKIKSNIALLQRKKYEDSSNLLAQTWKFLQTMNQTSELFVFNGKQYAFSGIVILIQDALADQADAYDSQTAGYAVGDARTEDYTQNNFQTNQTILASYFSTHSSEFRTIALKMCNRFFVDDFQLEQKLTSLEKSGDFEEAAGFALFYSSSLTRALQSLNSSKDDKLRLIAATISSHLKSTISPVNTAPDTFITLCQDLSNSLKSPHLRVIFTLLSNAGSWKKTLLTEISGFPIADTVAIALRYLNDSELLEFIKVLKTRILSGKSGSGGGVENLNEVILVCGILEADGADALQMYINATGDFQSALLLGLSGASLSANVSHQIGAVAFVIDERVLGWLDMYRDLLDQWQLYHERANLDIAWSKITRNYIVNVCLDSPPTSAAELSRVHMEHRQQQQQQSQIHIRCNFCGMPISQSNNMSASSFSSSNLNPYGGLVGSIAANISGVTPGKKIGNISARNINGAGIRSADGGAPASDGMLSLLSPRNSKIDQQMRDYQDSTVGSRGVRHVDMEDTLCTCMNGFRHIPPAQFLVVI</sequence>
<keyword evidence="4" id="KW-1185">Reference proteome</keyword>
<name>A0AAD5XJK4_9FUNG</name>
<evidence type="ECO:0000313" key="4">
    <source>
        <dbReference type="Proteomes" id="UP001211907"/>
    </source>
</evidence>
<gene>
    <name evidence="3" type="ORF">HK100_004362</name>
</gene>
<dbReference type="InterPro" id="IPR037593">
    <property type="entry name" value="MIOS/Sea4"/>
</dbReference>
<dbReference type="GO" id="GO:0005737">
    <property type="term" value="C:cytoplasm"/>
    <property type="evidence" value="ECO:0007669"/>
    <property type="project" value="TreeGrafter"/>
</dbReference>
<dbReference type="Pfam" id="PF21719">
    <property type="entry name" value="MIOS_a-sol"/>
    <property type="match status" value="1"/>
</dbReference>
<dbReference type="PANTHER" id="PTHR16453:SF9">
    <property type="entry name" value="GATOR COMPLEX PROTEIN MIOS"/>
    <property type="match status" value="1"/>
</dbReference>
<dbReference type="GO" id="GO:1904263">
    <property type="term" value="P:positive regulation of TORC1 signaling"/>
    <property type="evidence" value="ECO:0007669"/>
    <property type="project" value="TreeGrafter"/>
</dbReference>